<feature type="coiled-coil region" evidence="1">
    <location>
        <begin position="1282"/>
        <end position="1553"/>
    </location>
</feature>
<feature type="region of interest" description="Disordered" evidence="2">
    <location>
        <begin position="895"/>
        <end position="963"/>
    </location>
</feature>
<keyword evidence="4" id="KW-1185">Reference proteome</keyword>
<accession>A0A9D4IRY8</accession>
<dbReference type="Gene3D" id="1.10.287.1490">
    <property type="match status" value="1"/>
</dbReference>
<feature type="coiled-coil region" evidence="1">
    <location>
        <begin position="450"/>
        <end position="484"/>
    </location>
</feature>
<feature type="coiled-coil region" evidence="1">
    <location>
        <begin position="1219"/>
        <end position="1253"/>
    </location>
</feature>
<dbReference type="PANTHER" id="PTHR43941">
    <property type="entry name" value="STRUCTURAL MAINTENANCE OF CHROMOSOMES PROTEIN 2"/>
    <property type="match status" value="1"/>
</dbReference>
<reference evidence="3" key="1">
    <citation type="journal article" date="2019" name="bioRxiv">
        <title>The Genome of the Zebra Mussel, Dreissena polymorpha: A Resource for Invasive Species Research.</title>
        <authorList>
            <person name="McCartney M.A."/>
            <person name="Auch B."/>
            <person name="Kono T."/>
            <person name="Mallez S."/>
            <person name="Zhang Y."/>
            <person name="Obille A."/>
            <person name="Becker A."/>
            <person name="Abrahante J.E."/>
            <person name="Garbe J."/>
            <person name="Badalamenti J.P."/>
            <person name="Herman A."/>
            <person name="Mangelson H."/>
            <person name="Liachko I."/>
            <person name="Sullivan S."/>
            <person name="Sone E.D."/>
            <person name="Koren S."/>
            <person name="Silverstein K.A.T."/>
            <person name="Beckman K.B."/>
            <person name="Gohl D.M."/>
        </authorList>
    </citation>
    <scope>NUCLEOTIDE SEQUENCE</scope>
    <source>
        <strain evidence="3">Duluth1</strain>
        <tissue evidence="3">Whole animal</tissue>
    </source>
</reference>
<name>A0A9D4IRY8_DREPO</name>
<protein>
    <submittedName>
        <fullName evidence="3">Uncharacterized protein</fullName>
    </submittedName>
</protein>
<dbReference type="Proteomes" id="UP000828390">
    <property type="component" value="Unassembled WGS sequence"/>
</dbReference>
<feature type="region of interest" description="Disordered" evidence="2">
    <location>
        <begin position="1"/>
        <end position="81"/>
    </location>
</feature>
<gene>
    <name evidence="3" type="ORF">DPMN_159725</name>
</gene>
<organism evidence="3 4">
    <name type="scientific">Dreissena polymorpha</name>
    <name type="common">Zebra mussel</name>
    <name type="synonym">Mytilus polymorpha</name>
    <dbReference type="NCBI Taxonomy" id="45954"/>
    <lineage>
        <taxon>Eukaryota</taxon>
        <taxon>Metazoa</taxon>
        <taxon>Spiralia</taxon>
        <taxon>Lophotrochozoa</taxon>
        <taxon>Mollusca</taxon>
        <taxon>Bivalvia</taxon>
        <taxon>Autobranchia</taxon>
        <taxon>Heteroconchia</taxon>
        <taxon>Euheterodonta</taxon>
        <taxon>Imparidentia</taxon>
        <taxon>Neoheterodontei</taxon>
        <taxon>Myida</taxon>
        <taxon>Dreissenoidea</taxon>
        <taxon>Dreissenidae</taxon>
        <taxon>Dreissena</taxon>
    </lineage>
</organism>
<evidence type="ECO:0000313" key="4">
    <source>
        <dbReference type="Proteomes" id="UP000828390"/>
    </source>
</evidence>
<reference evidence="3" key="2">
    <citation type="submission" date="2020-11" db="EMBL/GenBank/DDBJ databases">
        <authorList>
            <person name="McCartney M.A."/>
            <person name="Auch B."/>
            <person name="Kono T."/>
            <person name="Mallez S."/>
            <person name="Becker A."/>
            <person name="Gohl D.M."/>
            <person name="Silverstein K.A.T."/>
            <person name="Koren S."/>
            <person name="Bechman K.B."/>
            <person name="Herman A."/>
            <person name="Abrahante J.E."/>
            <person name="Garbe J."/>
        </authorList>
    </citation>
    <scope>NUCLEOTIDE SEQUENCE</scope>
    <source>
        <strain evidence="3">Duluth1</strain>
        <tissue evidence="3">Whole animal</tissue>
    </source>
</reference>
<feature type="compositionally biased region" description="Basic and acidic residues" evidence="2">
    <location>
        <begin position="940"/>
        <end position="951"/>
    </location>
</feature>
<proteinExistence type="predicted"/>
<sequence>MHRMSSPPKKLLSDLRHSPAQNGKRDQQQYGGTGDFTSRPREGSPEQGQRSTAGGQNLGQRDGAGKRKQAVGRSLTPDSRLMLDKEVTESQNRKLQTEVSTLQTENKLLKEKYNRAQARITDLETQLSEAQDDLTTLQENLDHEMSDLTSRTKQEVNRDRAQLHSRIMSLTKDNEALKLEVSSLEKRLEGAHKVTDLARHSSESTLTQEAHRSEVNTLKEEVGRLKDLLDQSERHVREEEERHTSTRREVQKLTELKNALQQHPEVTSCGVVTEKQVQSLEKRLKVTEERLHQERADRANNLSNVEDKLLTDNAKLQASEKELLRQLHREKEKNRNFEQRVKQLREENEKLRLALPFDDTSLLPRKGIYDIPYSSHSSDRAETMKPNISDDMNYIMSQIEKQDGLEMEADKEEVIRVLWNKRELAYKQLRDFDVQLQGLQLSDNNFVDGLKNLRDTYGQADNKLRAMEEEVEDTNSRLATLEQTYKHRCTNTDIQTQTCKNRHTNTDIQTTYKHRRTNIDVQTQMYKQQQTYKHRHTNTDIQTQTYKHRHTNSNRHANTDLQTQTYKQEQIYKHRRTNIAVQTTYKHRRINNIQTQTYKQLTYKQLQILNISRLATLEQMYKHRCINIDVQTMYKQKQMYKQQMYKQLQMYKHRCININVQTQTYKHRHTNTDVKQNGHPGQMYKHRCINIDVQTMYKQKQMYKHRCINISRMATLEQMYKHRCINISRLATLDRCLNRNRPTKTDVLTQMYKHRCINIESPPWIDVQTRHDAFSRLKTAEDLLAAVRAENETLHQNVALSYLPAGIILKGPSDAGGVEGLHAHVAQLTRTNQLLEGELTTLRVQLDARDKQLQVPSENLAYKRLGGDDSEDRKQQKIDKLTAQMKESQVELEILEEKHNSTMTENSRLESELKTLRKQSSSQKSRQQKTEQIETKVLQKLKDDLSERESEVTSLSKQLEDQEEQLQKTREELYMERMHSSELEAEVENLQEMVAQRAQMFEALSGSEREQLAQYQILKETLDNASQELAQKHTQIISLDVNLSSQKDRCAELEEEVARLRRHLNTDKGGEECTEEQSTTQQLKIKELQKERAQLKQELQQAYSAIQAAEEQYRTLQTETTQLEQELVKEKTVILQITAEKGEIEQHIEELADEHESLVQEKNQAEEDIVKLETKLQEILARYEQEASRQHGHFQEQYPGLPQEANKVVMELDSLRVVVEGKNKEISMLQDRLNRQNLELDFLQRKVELVHNDSIANREDVARMISELTLKMKEAVSTREVNQYLVAERTKLQNERSHLEQELALERQGSEERRLEMQEVITKIENAETSLMSTEKDSRNKENVLLTLEADLRNANRNLAHLESENADLKERVDNLTEELRQVTTVNATLESRLDSEQNSHELATLTSEYERLSKELTSTQRELDTLKGHLLLTKDTVHKLTQDKGSIAQDFDGMCRTLTEKERQLQELRERTEERVEALKREHAQERLRLQQDHDRAVTERETVKNENDRLNEELKQKEIQLNTFGRTLQDLESVTREKKQLEAQVGKLESSTGDSRVLLEGQRKELIALNEALAKQQ</sequence>
<comment type="caution">
    <text evidence="3">The sequence shown here is derived from an EMBL/GenBank/DDBJ whole genome shotgun (WGS) entry which is preliminary data.</text>
</comment>
<evidence type="ECO:0000256" key="1">
    <source>
        <dbReference type="SAM" id="Coils"/>
    </source>
</evidence>
<feature type="coiled-coil region" evidence="1">
    <location>
        <begin position="85"/>
        <end position="354"/>
    </location>
</feature>
<keyword evidence="1" id="KW-0175">Coiled coil</keyword>
<feature type="compositionally biased region" description="Basic and acidic residues" evidence="2">
    <location>
        <begin position="11"/>
        <end position="27"/>
    </location>
</feature>
<dbReference type="EMBL" id="JAIWYP010000008">
    <property type="protein sequence ID" value="KAH3781818.1"/>
    <property type="molecule type" value="Genomic_DNA"/>
</dbReference>
<evidence type="ECO:0000256" key="2">
    <source>
        <dbReference type="SAM" id="MobiDB-lite"/>
    </source>
</evidence>
<feature type="compositionally biased region" description="Polar residues" evidence="2">
    <location>
        <begin position="46"/>
        <end position="59"/>
    </location>
</feature>
<feature type="non-terminal residue" evidence="3">
    <location>
        <position position="1"/>
    </location>
</feature>
<evidence type="ECO:0000313" key="3">
    <source>
        <dbReference type="EMBL" id="KAH3781818.1"/>
    </source>
</evidence>